<dbReference type="EMBL" id="NRRE01000017">
    <property type="protein sequence ID" value="MBK1696616.1"/>
    <property type="molecule type" value="Genomic_DNA"/>
</dbReference>
<protein>
    <recommendedName>
        <fullName evidence="3">Apea-like HEPN domain-containing protein</fullName>
    </recommendedName>
</protein>
<sequence length="475" mass="53026">MFWAERGILKVLVLHPDGNVMGNILWPYSPTSEALTLLHAGAERFRERGYWVSFFPEGDGITFKREGAEYDCAQALVDLSESFDPIEVVEKDGPSGRVELTDLLDDDAQAAVRVKYLVPVDQLLLLESFSIGNTSFHAPLDGEEVDVERHRWGMALCDVPGADVQSGWAAEKKNNLCGTTDLLAYPLVEREIDVPAKIFHGRGSSVRGQEKFLNFVISDADLALNILRWALCSYRRLEYLPNKAGWVGDFAYAYIEPQFGPKKGELLSAKPNVLRVTNNWRGLEAQALSVDAAAPIADVLDGSWTLGLASSVKAAVRTFGQAYYLTEPEASFLSMLYATDALTGVGKLKGFRQRIWVAAVASKGNAELFEGILQSFIDLYSLRNHLVHQGQTFVELDREPRQVNQDMSRILRLCVEDIHNARYASTGELAAHVMERLSLPEFEDIARPHPLASRHHVKFPVREDRDLRAHLTQMA</sequence>
<proteinExistence type="predicted"/>
<reference evidence="1" key="2">
    <citation type="journal article" date="2020" name="Microorganisms">
        <title>Osmotic Adaptation and Compatible Solute Biosynthesis of Phototrophic Bacteria as Revealed from Genome Analyses.</title>
        <authorList>
            <person name="Imhoff J.F."/>
            <person name="Rahn T."/>
            <person name="Kunzel S."/>
            <person name="Keller A."/>
            <person name="Neulinger S.C."/>
        </authorList>
    </citation>
    <scope>NUCLEOTIDE SEQUENCE</scope>
    <source>
        <strain evidence="1">DSM 9154</strain>
    </source>
</reference>
<accession>A0A934QGK6</accession>
<gene>
    <name evidence="1" type="ORF">CKO21_05085</name>
</gene>
<keyword evidence="2" id="KW-1185">Reference proteome</keyword>
<evidence type="ECO:0000313" key="2">
    <source>
        <dbReference type="Proteomes" id="UP000778970"/>
    </source>
</evidence>
<dbReference type="AlphaFoldDB" id="A0A934QGK6"/>
<evidence type="ECO:0000313" key="1">
    <source>
        <dbReference type="EMBL" id="MBK1696616.1"/>
    </source>
</evidence>
<dbReference type="Proteomes" id="UP000778970">
    <property type="component" value="Unassembled WGS sequence"/>
</dbReference>
<evidence type="ECO:0008006" key="3">
    <source>
        <dbReference type="Google" id="ProtNLM"/>
    </source>
</evidence>
<organism evidence="1 2">
    <name type="scientific">Rhodovibrio salinarum</name>
    <dbReference type="NCBI Taxonomy" id="1087"/>
    <lineage>
        <taxon>Bacteria</taxon>
        <taxon>Pseudomonadati</taxon>
        <taxon>Pseudomonadota</taxon>
        <taxon>Alphaproteobacteria</taxon>
        <taxon>Rhodospirillales</taxon>
        <taxon>Rhodovibrionaceae</taxon>
        <taxon>Rhodovibrio</taxon>
    </lineage>
</organism>
<comment type="caution">
    <text evidence="1">The sequence shown here is derived from an EMBL/GenBank/DDBJ whole genome shotgun (WGS) entry which is preliminary data.</text>
</comment>
<reference evidence="1" key="1">
    <citation type="submission" date="2017-08" db="EMBL/GenBank/DDBJ databases">
        <authorList>
            <person name="Imhoff J.F."/>
            <person name="Rahn T."/>
            <person name="Kuenzel S."/>
            <person name="Neulinger S.C."/>
        </authorList>
    </citation>
    <scope>NUCLEOTIDE SEQUENCE</scope>
    <source>
        <strain evidence="1">DSM 9154</strain>
    </source>
</reference>
<name>A0A934QGK6_9PROT</name>